<evidence type="ECO:0000313" key="2">
    <source>
        <dbReference type="EMBL" id="PMD60385.1"/>
    </source>
</evidence>
<evidence type="ECO:0000313" key="3">
    <source>
        <dbReference type="Proteomes" id="UP000235371"/>
    </source>
</evidence>
<proteinExistence type="predicted"/>
<keyword evidence="3" id="KW-1185">Reference proteome</keyword>
<organism evidence="2 3">
    <name type="scientific">Hyaloscypha bicolor E</name>
    <dbReference type="NCBI Taxonomy" id="1095630"/>
    <lineage>
        <taxon>Eukaryota</taxon>
        <taxon>Fungi</taxon>
        <taxon>Dikarya</taxon>
        <taxon>Ascomycota</taxon>
        <taxon>Pezizomycotina</taxon>
        <taxon>Leotiomycetes</taxon>
        <taxon>Helotiales</taxon>
        <taxon>Hyaloscyphaceae</taxon>
        <taxon>Hyaloscypha</taxon>
        <taxon>Hyaloscypha bicolor</taxon>
    </lineage>
</organism>
<feature type="chain" id="PRO_5014438309" description="Granulins domain-containing protein" evidence="1">
    <location>
        <begin position="26"/>
        <end position="172"/>
    </location>
</feature>
<dbReference type="AlphaFoldDB" id="A0A2J6TBI4"/>
<dbReference type="Proteomes" id="UP000235371">
    <property type="component" value="Unassembled WGS sequence"/>
</dbReference>
<dbReference type="RefSeq" id="XP_024737289.1">
    <property type="nucleotide sequence ID" value="XM_024872445.1"/>
</dbReference>
<dbReference type="OrthoDB" id="4868966at2759"/>
<dbReference type="InParanoid" id="A0A2J6TBI4"/>
<gene>
    <name evidence="2" type="ORF">K444DRAFT_391968</name>
</gene>
<feature type="signal peptide" evidence="1">
    <location>
        <begin position="1"/>
        <end position="25"/>
    </location>
</feature>
<reference evidence="2 3" key="1">
    <citation type="submission" date="2016-04" db="EMBL/GenBank/DDBJ databases">
        <title>A degradative enzymes factory behind the ericoid mycorrhizal symbiosis.</title>
        <authorList>
            <consortium name="DOE Joint Genome Institute"/>
            <person name="Martino E."/>
            <person name="Morin E."/>
            <person name="Grelet G."/>
            <person name="Kuo A."/>
            <person name="Kohler A."/>
            <person name="Daghino S."/>
            <person name="Barry K."/>
            <person name="Choi C."/>
            <person name="Cichocki N."/>
            <person name="Clum A."/>
            <person name="Copeland A."/>
            <person name="Hainaut M."/>
            <person name="Haridas S."/>
            <person name="Labutti K."/>
            <person name="Lindquist E."/>
            <person name="Lipzen A."/>
            <person name="Khouja H.-R."/>
            <person name="Murat C."/>
            <person name="Ohm R."/>
            <person name="Olson A."/>
            <person name="Spatafora J."/>
            <person name="Veneault-Fourrey C."/>
            <person name="Henrissat B."/>
            <person name="Grigoriev I."/>
            <person name="Martin F."/>
            <person name="Perotto S."/>
        </authorList>
    </citation>
    <scope>NUCLEOTIDE SEQUENCE [LARGE SCALE GENOMIC DNA]</scope>
    <source>
        <strain evidence="2 3">E</strain>
    </source>
</reference>
<name>A0A2J6TBI4_9HELO</name>
<keyword evidence="1" id="KW-0732">Signal</keyword>
<protein>
    <recommendedName>
        <fullName evidence="4">Granulins domain-containing protein</fullName>
    </recommendedName>
</protein>
<evidence type="ECO:0000256" key="1">
    <source>
        <dbReference type="SAM" id="SignalP"/>
    </source>
</evidence>
<dbReference type="GeneID" id="36580526"/>
<evidence type="ECO:0008006" key="4">
    <source>
        <dbReference type="Google" id="ProtNLM"/>
    </source>
</evidence>
<dbReference type="EMBL" id="KZ613790">
    <property type="protein sequence ID" value="PMD60385.1"/>
    <property type="molecule type" value="Genomic_DNA"/>
</dbReference>
<accession>A0A2J6TBI4</accession>
<sequence>MKLWHISNISPILAIFSIQISGSISQTIVTGQSMRYISFSPTSSLPGNVSATSHGLLGRQLECPVSTETLCSGTSFCCDFTEQCCSDSCAPLSAVCCSDGLSYCTSGEYCCGDGRCALEGGVCCSDGFGSCLAGQICIPNGNCQDSSGLGVGVPFKMLHLVVATSLAMVLIM</sequence>